<dbReference type="CDD" id="cd17317">
    <property type="entry name" value="MFS_SLC22"/>
    <property type="match status" value="1"/>
</dbReference>
<evidence type="ECO:0000256" key="4">
    <source>
        <dbReference type="ARBA" id="ARBA00023136"/>
    </source>
</evidence>
<proteinExistence type="predicted"/>
<feature type="transmembrane region" description="Helical" evidence="5">
    <location>
        <begin position="274"/>
        <end position="295"/>
    </location>
</feature>
<dbReference type="Pfam" id="PF00083">
    <property type="entry name" value="Sugar_tr"/>
    <property type="match status" value="1"/>
</dbReference>
<feature type="transmembrane region" description="Helical" evidence="5">
    <location>
        <begin position="327"/>
        <end position="350"/>
    </location>
</feature>
<dbReference type="Pfam" id="PF07690">
    <property type="entry name" value="MFS_1"/>
    <property type="match status" value="1"/>
</dbReference>
<name>A0ABM1TFE7_LIMPO</name>
<evidence type="ECO:0000256" key="3">
    <source>
        <dbReference type="ARBA" id="ARBA00022989"/>
    </source>
</evidence>
<sequence length="433" mass="47800">MISPREDITGIIGGAGPWQRKVFLLVLVATLPNAWHILVLTFLAPNIDHWCGGRPGVFHNISAEEWKNFSVPLVADETGQQSYSKCWMFDVMNDTNLNNTDKAQNRSLHSCLVWEYDHSQYTSSVVEQWDLVCDNSWLISLSQSLYMSGYLVSSFVTGQLSDRFGRRPIILLSLSVGSLSGILCVLSPSFIIFVILRFFVALGVTGIVTSSFVLLSEIDNGFQGKFYTSKKKHRYSHGLLGKIIRIFYHFIRFVISFIFFGLSFNTNNLGGDPFLNFLIAGAVEFPSYLGTIFVVKRLGRKFPLLISVITAGVALLLIIPIPYELVWLQVTVAMIGKLAITAAFAIVYVYSAELFPTVVRNVGVGTSSTCARIGSMLAPFVKELGTAVDPALSQGLFGALCLLAGCLILTLPETHNKPIVDTLEEEKEENANS</sequence>
<feature type="transmembrane region" description="Helical" evidence="5">
    <location>
        <begin position="239"/>
        <end position="262"/>
    </location>
</feature>
<dbReference type="InterPro" id="IPR011701">
    <property type="entry name" value="MFS"/>
</dbReference>
<keyword evidence="4 5" id="KW-0472">Membrane</keyword>
<evidence type="ECO:0000256" key="2">
    <source>
        <dbReference type="ARBA" id="ARBA00022692"/>
    </source>
</evidence>
<accession>A0ABM1TFE7</accession>
<keyword evidence="3 5" id="KW-1133">Transmembrane helix</keyword>
<dbReference type="Gene3D" id="1.20.1250.20">
    <property type="entry name" value="MFS general substrate transporter like domains"/>
    <property type="match status" value="2"/>
</dbReference>
<gene>
    <name evidence="7" type="primary">LOC106470288</name>
</gene>
<feature type="transmembrane region" description="Helical" evidence="5">
    <location>
        <begin position="22"/>
        <end position="44"/>
    </location>
</feature>
<evidence type="ECO:0000256" key="1">
    <source>
        <dbReference type="ARBA" id="ARBA00004141"/>
    </source>
</evidence>
<evidence type="ECO:0000313" key="6">
    <source>
        <dbReference type="Proteomes" id="UP000694941"/>
    </source>
</evidence>
<keyword evidence="6" id="KW-1185">Reference proteome</keyword>
<evidence type="ECO:0000313" key="7">
    <source>
        <dbReference type="RefSeq" id="XP_022254603.1"/>
    </source>
</evidence>
<reference evidence="7" key="1">
    <citation type="submission" date="2025-08" db="UniProtKB">
        <authorList>
            <consortium name="RefSeq"/>
        </authorList>
    </citation>
    <scope>IDENTIFICATION</scope>
    <source>
        <tissue evidence="7">Muscle</tissue>
    </source>
</reference>
<dbReference type="GeneID" id="106470288"/>
<dbReference type="SUPFAM" id="SSF103473">
    <property type="entry name" value="MFS general substrate transporter"/>
    <property type="match status" value="1"/>
</dbReference>
<protein>
    <submittedName>
        <fullName evidence="7">Organic cation transporter protein-like</fullName>
    </submittedName>
</protein>
<feature type="transmembrane region" description="Helical" evidence="5">
    <location>
        <begin position="169"/>
        <end position="192"/>
    </location>
</feature>
<dbReference type="RefSeq" id="XP_022254603.1">
    <property type="nucleotide sequence ID" value="XM_022398895.1"/>
</dbReference>
<dbReference type="InterPro" id="IPR005828">
    <property type="entry name" value="MFS_sugar_transport-like"/>
</dbReference>
<dbReference type="InterPro" id="IPR036259">
    <property type="entry name" value="MFS_trans_sf"/>
</dbReference>
<evidence type="ECO:0000256" key="5">
    <source>
        <dbReference type="SAM" id="Phobius"/>
    </source>
</evidence>
<dbReference type="PANTHER" id="PTHR24064">
    <property type="entry name" value="SOLUTE CARRIER FAMILY 22 MEMBER"/>
    <property type="match status" value="1"/>
</dbReference>
<feature type="transmembrane region" description="Helical" evidence="5">
    <location>
        <begin position="302"/>
        <end position="321"/>
    </location>
</feature>
<dbReference type="Proteomes" id="UP000694941">
    <property type="component" value="Unplaced"/>
</dbReference>
<feature type="transmembrane region" description="Helical" evidence="5">
    <location>
        <begin position="198"/>
        <end position="218"/>
    </location>
</feature>
<keyword evidence="2 5" id="KW-0812">Transmembrane</keyword>
<comment type="subcellular location">
    <subcellularLocation>
        <location evidence="1">Membrane</location>
        <topology evidence="1">Multi-pass membrane protein</topology>
    </subcellularLocation>
</comment>
<organism evidence="6 7">
    <name type="scientific">Limulus polyphemus</name>
    <name type="common">Atlantic horseshoe crab</name>
    <dbReference type="NCBI Taxonomy" id="6850"/>
    <lineage>
        <taxon>Eukaryota</taxon>
        <taxon>Metazoa</taxon>
        <taxon>Ecdysozoa</taxon>
        <taxon>Arthropoda</taxon>
        <taxon>Chelicerata</taxon>
        <taxon>Merostomata</taxon>
        <taxon>Xiphosura</taxon>
        <taxon>Limulidae</taxon>
        <taxon>Limulus</taxon>
    </lineage>
</organism>